<keyword evidence="3 6" id="KW-0812">Transmembrane</keyword>
<evidence type="ECO:0000256" key="2">
    <source>
        <dbReference type="ARBA" id="ARBA00009773"/>
    </source>
</evidence>
<dbReference type="PANTHER" id="PTHR21716">
    <property type="entry name" value="TRANSMEMBRANE PROTEIN"/>
    <property type="match status" value="1"/>
</dbReference>
<dbReference type="GO" id="GO:0016020">
    <property type="term" value="C:membrane"/>
    <property type="evidence" value="ECO:0007669"/>
    <property type="project" value="UniProtKB-SubCell"/>
</dbReference>
<evidence type="ECO:0000256" key="3">
    <source>
        <dbReference type="ARBA" id="ARBA00022692"/>
    </source>
</evidence>
<dbReference type="InterPro" id="IPR002549">
    <property type="entry name" value="AI-2E-like"/>
</dbReference>
<organism evidence="7 8">
    <name type="scientific">Virgibacillus halodenitrificans</name>
    <name type="common">Bacillus halodenitrificans</name>
    <dbReference type="NCBI Taxonomy" id="1482"/>
    <lineage>
        <taxon>Bacteria</taxon>
        <taxon>Bacillati</taxon>
        <taxon>Bacillota</taxon>
        <taxon>Bacilli</taxon>
        <taxon>Bacillales</taxon>
        <taxon>Bacillaceae</taxon>
        <taxon>Virgibacillus</taxon>
    </lineage>
</organism>
<evidence type="ECO:0000313" key="7">
    <source>
        <dbReference type="EMBL" id="APC49812.1"/>
    </source>
</evidence>
<dbReference type="EMBL" id="CP017962">
    <property type="protein sequence ID" value="APC49812.1"/>
    <property type="molecule type" value="Genomic_DNA"/>
</dbReference>
<dbReference type="KEGG" id="vhl:BME96_17140"/>
<reference evidence="7 8" key="1">
    <citation type="submission" date="2016-11" db="EMBL/GenBank/DDBJ databases">
        <title>Complete genome sequencing of Virgibacillus halodenitrificans PDB-F2.</title>
        <authorList>
            <person name="Sun Z."/>
            <person name="Zhou Y."/>
            <person name="Li H."/>
        </authorList>
    </citation>
    <scope>NUCLEOTIDE SEQUENCE [LARGE SCALE GENOMIC DNA]</scope>
    <source>
        <strain evidence="7 8">PDB-F2</strain>
    </source>
</reference>
<keyword evidence="4 6" id="KW-1133">Transmembrane helix</keyword>
<accession>A0AAC9J3E8</accession>
<feature type="transmembrane region" description="Helical" evidence="6">
    <location>
        <begin position="249"/>
        <end position="275"/>
    </location>
</feature>
<feature type="transmembrane region" description="Helical" evidence="6">
    <location>
        <begin position="163"/>
        <end position="185"/>
    </location>
</feature>
<comment type="similarity">
    <text evidence="2">Belongs to the autoinducer-2 exporter (AI-2E) (TC 2.A.86) family.</text>
</comment>
<feature type="transmembrane region" description="Helical" evidence="6">
    <location>
        <begin position="14"/>
        <end position="32"/>
    </location>
</feature>
<dbReference type="PANTHER" id="PTHR21716:SF69">
    <property type="entry name" value="TRANSPORT PROTEIN YUBA-RELATED"/>
    <property type="match status" value="1"/>
</dbReference>
<name>A0AAC9J3E8_VIRHA</name>
<evidence type="ECO:0000313" key="8">
    <source>
        <dbReference type="Proteomes" id="UP000182945"/>
    </source>
</evidence>
<evidence type="ECO:0000256" key="6">
    <source>
        <dbReference type="SAM" id="Phobius"/>
    </source>
</evidence>
<feature type="transmembrane region" description="Helical" evidence="6">
    <location>
        <begin position="318"/>
        <end position="344"/>
    </location>
</feature>
<sequence length="368" mass="41116">MVTKVGVNVANKRWFQILVFFVLVFLLIWLISKTEFIFTPVFQYLGAVAFPIVGAGILYYLSKPLMHLFERLKINRIFSIVLVFLVIILLVYLFINYIAPIAQTQFNNLIDNIPGMVGMIEDFITYWQNNYTALPDQVLEAVQDFTDNIQAYVENILNSVFGFISQLIGILTGLILVPFFLFFMLKDGDKLVPFVTRIFSPKKASNIKSLLGKIDDTLTAFIQGQLIVSFAVGVLLFIGYLIIGLKYSLTLALFGMLMNVIPFLGPFIAVVPALIVGAIQDPIMILWVAIVMVAAQQIESNLISPNVMGRALDLHPLTVITVILAAGSIAGFLGILFAVPFYAVAKTIIVHFYHTYQDTKKDKNDALI</sequence>
<feature type="transmembrane region" description="Helical" evidence="6">
    <location>
        <begin position="44"/>
        <end position="62"/>
    </location>
</feature>
<keyword evidence="5 6" id="KW-0472">Membrane</keyword>
<feature type="transmembrane region" description="Helical" evidence="6">
    <location>
        <begin position="218"/>
        <end position="243"/>
    </location>
</feature>
<evidence type="ECO:0000256" key="5">
    <source>
        <dbReference type="ARBA" id="ARBA00023136"/>
    </source>
</evidence>
<protein>
    <submittedName>
        <fullName evidence="7">AI-2E family transporter</fullName>
    </submittedName>
</protein>
<evidence type="ECO:0000256" key="4">
    <source>
        <dbReference type="ARBA" id="ARBA00022989"/>
    </source>
</evidence>
<dbReference type="Proteomes" id="UP000182945">
    <property type="component" value="Chromosome"/>
</dbReference>
<evidence type="ECO:0000256" key="1">
    <source>
        <dbReference type="ARBA" id="ARBA00004141"/>
    </source>
</evidence>
<comment type="subcellular location">
    <subcellularLocation>
        <location evidence="1">Membrane</location>
        <topology evidence="1">Multi-pass membrane protein</topology>
    </subcellularLocation>
</comment>
<dbReference type="Pfam" id="PF01594">
    <property type="entry name" value="AI-2E_transport"/>
    <property type="match status" value="1"/>
</dbReference>
<dbReference type="GO" id="GO:0055085">
    <property type="term" value="P:transmembrane transport"/>
    <property type="evidence" value="ECO:0007669"/>
    <property type="project" value="TreeGrafter"/>
</dbReference>
<gene>
    <name evidence="7" type="ORF">BME96_17140</name>
</gene>
<dbReference type="AlphaFoldDB" id="A0AAC9J3E8"/>
<feature type="transmembrane region" description="Helical" evidence="6">
    <location>
        <begin position="74"/>
        <end position="99"/>
    </location>
</feature>
<proteinExistence type="inferred from homology"/>